<dbReference type="AlphaFoldDB" id="A0A835H7S0"/>
<evidence type="ECO:0000256" key="3">
    <source>
        <dbReference type="ARBA" id="ARBA00022801"/>
    </source>
</evidence>
<evidence type="ECO:0000313" key="9">
    <source>
        <dbReference type="EMBL" id="KAF9593148.1"/>
    </source>
</evidence>
<comment type="cofactor">
    <cofactor evidence="6">
        <name>Zn(2+)</name>
        <dbReference type="ChEBI" id="CHEBI:29105"/>
    </cofactor>
    <text evidence="6">Binds 1 zinc ion per subunit.</text>
</comment>
<evidence type="ECO:0000256" key="6">
    <source>
        <dbReference type="RuleBase" id="RU003983"/>
    </source>
</evidence>
<dbReference type="Pfam" id="PF01435">
    <property type="entry name" value="Peptidase_M48"/>
    <property type="match status" value="1"/>
</dbReference>
<evidence type="ECO:0000256" key="4">
    <source>
        <dbReference type="ARBA" id="ARBA00022833"/>
    </source>
</evidence>
<evidence type="ECO:0000256" key="7">
    <source>
        <dbReference type="SAM" id="Phobius"/>
    </source>
</evidence>
<evidence type="ECO:0000313" key="10">
    <source>
        <dbReference type="Proteomes" id="UP000631114"/>
    </source>
</evidence>
<evidence type="ECO:0000256" key="5">
    <source>
        <dbReference type="ARBA" id="ARBA00023049"/>
    </source>
</evidence>
<dbReference type="OrthoDB" id="7464992at2759"/>
<dbReference type="PANTHER" id="PTHR22726">
    <property type="entry name" value="METALLOENDOPEPTIDASE OMA1"/>
    <property type="match status" value="1"/>
</dbReference>
<evidence type="ECO:0000256" key="2">
    <source>
        <dbReference type="ARBA" id="ARBA00022723"/>
    </source>
</evidence>
<evidence type="ECO:0000259" key="8">
    <source>
        <dbReference type="Pfam" id="PF01435"/>
    </source>
</evidence>
<protein>
    <recommendedName>
        <fullName evidence="8">Peptidase M48 domain-containing protein</fullName>
    </recommendedName>
</protein>
<dbReference type="Proteomes" id="UP000631114">
    <property type="component" value="Unassembled WGS sequence"/>
</dbReference>
<organism evidence="9 10">
    <name type="scientific">Coptis chinensis</name>
    <dbReference type="NCBI Taxonomy" id="261450"/>
    <lineage>
        <taxon>Eukaryota</taxon>
        <taxon>Viridiplantae</taxon>
        <taxon>Streptophyta</taxon>
        <taxon>Embryophyta</taxon>
        <taxon>Tracheophyta</taxon>
        <taxon>Spermatophyta</taxon>
        <taxon>Magnoliopsida</taxon>
        <taxon>Ranunculales</taxon>
        <taxon>Ranunculaceae</taxon>
        <taxon>Coptidoideae</taxon>
        <taxon>Coptis</taxon>
    </lineage>
</organism>
<keyword evidence="10" id="KW-1185">Reference proteome</keyword>
<proteinExistence type="inferred from homology"/>
<dbReference type="GO" id="GO:0004222">
    <property type="term" value="F:metalloendopeptidase activity"/>
    <property type="evidence" value="ECO:0007669"/>
    <property type="project" value="InterPro"/>
</dbReference>
<sequence length="246" mass="28690">MMSSYRRPKLSMSSFRHLISTKITTPKHPPTSTLLYGKTTTKAQTFFLFSTFFPTCKPTTTATTSKFKMSMPKGPKRWLVCAIVGSGILITTVYYRGIETVPYTNRGKFFICRVLERFRNDGEVAMVIAHEVARHSTEYPINYHMRELEADYIGLLLMASAGYDPRIAPKVWRNLDWWCELERKLERWLSLESPKEDQFSSHPSHKERAIFLEQAHVMEQALAIYKEVGARHQESWSEYFHKLFFA</sequence>
<keyword evidence="4 6" id="KW-0862">Zinc</keyword>
<dbReference type="InterPro" id="IPR001915">
    <property type="entry name" value="Peptidase_M48"/>
</dbReference>
<feature type="transmembrane region" description="Helical" evidence="7">
    <location>
        <begin position="78"/>
        <end position="95"/>
    </location>
</feature>
<dbReference type="InterPro" id="IPR051156">
    <property type="entry name" value="Mito/Outer_Membr_Metalloprot"/>
</dbReference>
<accession>A0A835H7S0</accession>
<comment type="similarity">
    <text evidence="6">Belongs to the peptidase M48 family.</text>
</comment>
<dbReference type="GO" id="GO:0051603">
    <property type="term" value="P:proteolysis involved in protein catabolic process"/>
    <property type="evidence" value="ECO:0007669"/>
    <property type="project" value="TreeGrafter"/>
</dbReference>
<dbReference type="GO" id="GO:0016020">
    <property type="term" value="C:membrane"/>
    <property type="evidence" value="ECO:0007669"/>
    <property type="project" value="TreeGrafter"/>
</dbReference>
<keyword evidence="2" id="KW-0479">Metal-binding</keyword>
<keyword evidence="3 6" id="KW-0378">Hydrolase</keyword>
<feature type="domain" description="Peptidase M48" evidence="8">
    <location>
        <begin position="146"/>
        <end position="213"/>
    </location>
</feature>
<gene>
    <name evidence="9" type="ORF">IFM89_020444</name>
</gene>
<keyword evidence="7" id="KW-0812">Transmembrane</keyword>
<dbReference type="PANTHER" id="PTHR22726:SF1">
    <property type="entry name" value="METALLOENDOPEPTIDASE OMA1, MITOCHONDRIAL"/>
    <property type="match status" value="1"/>
</dbReference>
<comment type="caution">
    <text evidence="9">The sequence shown here is derived from an EMBL/GenBank/DDBJ whole genome shotgun (WGS) entry which is preliminary data.</text>
</comment>
<keyword evidence="7" id="KW-1133">Transmembrane helix</keyword>
<dbReference type="EMBL" id="JADFTS010000008">
    <property type="protein sequence ID" value="KAF9593148.1"/>
    <property type="molecule type" value="Genomic_DNA"/>
</dbReference>
<keyword evidence="7" id="KW-0472">Membrane</keyword>
<reference evidence="9 10" key="1">
    <citation type="submission" date="2020-10" db="EMBL/GenBank/DDBJ databases">
        <title>The Coptis chinensis genome and diversification of protoberbering-type alkaloids.</title>
        <authorList>
            <person name="Wang B."/>
            <person name="Shu S."/>
            <person name="Song C."/>
            <person name="Liu Y."/>
        </authorList>
    </citation>
    <scope>NUCLEOTIDE SEQUENCE [LARGE SCALE GENOMIC DNA]</scope>
    <source>
        <strain evidence="9">HL-2020</strain>
        <tissue evidence="9">Leaf</tissue>
    </source>
</reference>
<keyword evidence="1 6" id="KW-0645">Protease</keyword>
<name>A0A835H7S0_9MAGN</name>
<dbReference type="GO" id="GO:0046872">
    <property type="term" value="F:metal ion binding"/>
    <property type="evidence" value="ECO:0007669"/>
    <property type="project" value="UniProtKB-KW"/>
</dbReference>
<keyword evidence="5 6" id="KW-0482">Metalloprotease</keyword>
<evidence type="ECO:0000256" key="1">
    <source>
        <dbReference type="ARBA" id="ARBA00022670"/>
    </source>
</evidence>